<sequence>MSYLIAKPSEYIVITGRGIDDVKLAKKGWVYPLQSSWKFDISPMNYTFDVQAMSIEKLPFTLPAVFTIGPRDDEESLTKYAKLIATHDMSGRHVTELLKGIIEGETRVLAAGMTMEEVFKGAEYFKQEVFDKVQVELDQFGLNIYNANIKQLVDIPGQEYFSYLGQKTQHEAANQAKVDVAEAKYKGDKGAKEREGLTLRNAAKVNAETKIFAKAQSAAARQQEVKVDAETIIFENKRAAEVAEANADLAQRQAEWTKQAKLAQIESEKSSAIRDAEMNMLLEQKKALAETERLRGHDVAKATVHYEVSVQGANAEFYKQQKEADAQLYKRQTQAEGLQKEADAHLYRQNKESDALLYAKQKEAEGLQLMAEAQADYVRTMMAAFNGNRHGFHDYMMVDRKVYQEMGAINADAIKGLRPKVSVWTTGSNGSNVEGSAQPLADIYMMIPPLLDTIREQTDPRPRSRPIPSGVVSSAEVWS</sequence>
<keyword evidence="3 4" id="KW-0472">Membrane</keyword>
<reference evidence="7" key="2">
    <citation type="journal article" date="2019" name="Curr. Biol.">
        <title>Chromatin organization in early land plants reveals an ancestral association between H3K27me3, transposons, and constitutive heterochromatin.</title>
        <authorList>
            <person name="Montgomery S.A."/>
            <person name="Tanizawa Y."/>
            <person name="Galik B."/>
            <person name="Wang N."/>
            <person name="Ito T."/>
            <person name="Mochizuki T."/>
            <person name="Akimcheva S."/>
            <person name="Bowman J."/>
            <person name="Cognat V."/>
            <person name="Drouard L."/>
            <person name="Ekker H."/>
            <person name="Houng S."/>
            <person name="Kohchi T."/>
            <person name="Lin S."/>
            <person name="Liu L.D."/>
            <person name="Nakamura Y."/>
            <person name="Valeeva L.R."/>
            <person name="Shakirov E.V."/>
            <person name="Shippen D.E."/>
            <person name="Wei W."/>
            <person name="Yagura M."/>
            <person name="Yamaoka S."/>
            <person name="Yamato K.T."/>
            <person name="Liu C."/>
            <person name="Berger F."/>
        </authorList>
    </citation>
    <scope>NUCLEOTIDE SEQUENCE [LARGE SCALE GENOMIC DNA]</scope>
    <source>
        <strain evidence="7">Tak-1</strain>
    </source>
</reference>
<evidence type="ECO:0000259" key="6">
    <source>
        <dbReference type="Pfam" id="PF01145"/>
    </source>
</evidence>
<evidence type="ECO:0000256" key="2">
    <source>
        <dbReference type="ARBA" id="ARBA00022475"/>
    </source>
</evidence>
<reference evidence="8 9" key="1">
    <citation type="submission" date="2016-03" db="EMBL/GenBank/DDBJ databases">
        <title>Mechanisms controlling the formation of the plant cell surface in tip-growing cells are functionally conserved among land plants.</title>
        <authorList>
            <person name="Honkanen S."/>
            <person name="Jones V.A."/>
            <person name="Morieri G."/>
            <person name="Champion C."/>
            <person name="Hetherington A.J."/>
            <person name="Kelly S."/>
            <person name="Saint-Marcoux D."/>
            <person name="Proust H."/>
            <person name="Prescott H."/>
            <person name="Dolan L."/>
        </authorList>
    </citation>
    <scope>NUCLEOTIDE SEQUENCE [LARGE SCALE GENOMIC DNA]</scope>
    <source>
        <strain evidence="9">cv. Tak-1 and cv. Tak-2</strain>
        <tissue evidence="8">Whole gametophyte</tissue>
    </source>
</reference>
<reference evidence="10" key="3">
    <citation type="journal article" date="2020" name="Curr. Biol.">
        <title>Chromatin organization in early land plants reveals an ancestral association between H3K27me3, transposons, and constitutive heterochromatin.</title>
        <authorList>
            <person name="Montgomery S.A."/>
            <person name="Tanizawa Y."/>
            <person name="Galik B."/>
            <person name="Wang N."/>
            <person name="Ito T."/>
            <person name="Mochizuki T."/>
            <person name="Akimcheva S."/>
            <person name="Bowman J.L."/>
            <person name="Cognat V."/>
            <person name="Marechal-Drouard L."/>
            <person name="Ekker H."/>
            <person name="Hong S.F."/>
            <person name="Kohchi T."/>
            <person name="Lin S.S."/>
            <person name="Liu L.D."/>
            <person name="Nakamura Y."/>
            <person name="Valeeva L.R."/>
            <person name="Shakirov E.V."/>
            <person name="Shippen D.E."/>
            <person name="Wei W.L."/>
            <person name="Yagura M."/>
            <person name="Yamaoka S."/>
            <person name="Yamato K.T."/>
            <person name="Liu C."/>
            <person name="Berger F."/>
        </authorList>
    </citation>
    <scope>NUCLEOTIDE SEQUENCE [LARGE SCALE GENOMIC DNA]</scope>
    <source>
        <strain evidence="10">Tak-1</strain>
    </source>
</reference>
<gene>
    <name evidence="8" type="ORF">AXG93_2189s1440</name>
    <name evidence="7" type="ORF">Mp_3g10240</name>
</gene>
<name>A0A176WQW6_MARPO</name>
<dbReference type="PANTHER" id="PTHR13806">
    <property type="entry name" value="FLOTILLIN-RELATED"/>
    <property type="match status" value="1"/>
</dbReference>
<keyword evidence="2 4" id="KW-1003">Cell membrane</keyword>
<keyword evidence="9" id="KW-1185">Reference proteome</keyword>
<evidence type="ECO:0000256" key="3">
    <source>
        <dbReference type="ARBA" id="ARBA00023136"/>
    </source>
</evidence>
<evidence type="ECO:0000313" key="8">
    <source>
        <dbReference type="EMBL" id="OAE35510.1"/>
    </source>
</evidence>
<dbReference type="Pfam" id="PF01145">
    <property type="entry name" value="Band_7"/>
    <property type="match status" value="1"/>
</dbReference>
<dbReference type="EMBL" id="AP019868">
    <property type="protein sequence ID" value="BBN05095.1"/>
    <property type="molecule type" value="Genomic_DNA"/>
</dbReference>
<evidence type="ECO:0000256" key="4">
    <source>
        <dbReference type="RuleBase" id="RU366054"/>
    </source>
</evidence>
<evidence type="ECO:0000256" key="5">
    <source>
        <dbReference type="SAM" id="MobiDB-lite"/>
    </source>
</evidence>
<feature type="domain" description="Band 7" evidence="6">
    <location>
        <begin position="5"/>
        <end position="183"/>
    </location>
</feature>
<evidence type="ECO:0000313" key="9">
    <source>
        <dbReference type="Proteomes" id="UP000077202"/>
    </source>
</evidence>
<dbReference type="GO" id="GO:0005901">
    <property type="term" value="C:caveola"/>
    <property type="evidence" value="ECO:0007669"/>
    <property type="project" value="UniProtKB-SubCell"/>
</dbReference>
<dbReference type="InterPro" id="IPR001107">
    <property type="entry name" value="Band_7"/>
</dbReference>
<evidence type="ECO:0000313" key="10">
    <source>
        <dbReference type="Proteomes" id="UP001162541"/>
    </source>
</evidence>
<dbReference type="SUPFAM" id="SSF117892">
    <property type="entry name" value="Band 7/SPFH domain"/>
    <property type="match status" value="1"/>
</dbReference>
<comment type="similarity">
    <text evidence="1 4">Belongs to the band 7/mec-2 family. Flotillin subfamily.</text>
</comment>
<feature type="region of interest" description="Disordered" evidence="5">
    <location>
        <begin position="456"/>
        <end position="479"/>
    </location>
</feature>
<dbReference type="EMBL" id="AP019868">
    <property type="protein sequence ID" value="BBN05094.1"/>
    <property type="molecule type" value="Genomic_DNA"/>
</dbReference>
<evidence type="ECO:0000256" key="1">
    <source>
        <dbReference type="ARBA" id="ARBA00007161"/>
    </source>
</evidence>
<dbReference type="Proteomes" id="UP000077202">
    <property type="component" value="Unassembled WGS sequence"/>
</dbReference>
<dbReference type="InterPro" id="IPR036013">
    <property type="entry name" value="Band_7/SPFH_dom_sf"/>
</dbReference>
<dbReference type="InterPro" id="IPR027705">
    <property type="entry name" value="Flotillin_fam"/>
</dbReference>
<dbReference type="PANTHER" id="PTHR13806:SF31">
    <property type="entry name" value="FLOTILLIN-LIKE PROTEIN 1-RELATED"/>
    <property type="match status" value="1"/>
</dbReference>
<comment type="subcellular location">
    <subcellularLocation>
        <location evidence="4">Cell membrane</location>
        <topology evidence="4">Lipid-anchor</topology>
    </subcellularLocation>
    <subcellularLocation>
        <location evidence="4">Membrane</location>
        <location evidence="4">Caveola</location>
    </subcellularLocation>
</comment>
<accession>A0A176WQW6</accession>
<organism evidence="8 9">
    <name type="scientific">Marchantia polymorpha subsp. ruderalis</name>
    <dbReference type="NCBI Taxonomy" id="1480154"/>
    <lineage>
        <taxon>Eukaryota</taxon>
        <taxon>Viridiplantae</taxon>
        <taxon>Streptophyta</taxon>
        <taxon>Embryophyta</taxon>
        <taxon>Marchantiophyta</taxon>
        <taxon>Marchantiopsida</taxon>
        <taxon>Marchantiidae</taxon>
        <taxon>Marchantiales</taxon>
        <taxon>Marchantiaceae</taxon>
        <taxon>Marchantia</taxon>
    </lineage>
</organism>
<evidence type="ECO:0000313" key="7">
    <source>
        <dbReference type="EMBL" id="BBN05094.1"/>
    </source>
</evidence>
<proteinExistence type="inferred from homology"/>
<dbReference type="CDD" id="cd03399">
    <property type="entry name" value="SPFH_flotillin"/>
    <property type="match status" value="1"/>
</dbReference>
<dbReference type="Gene3D" id="3.30.479.30">
    <property type="entry name" value="Band 7 domain"/>
    <property type="match status" value="1"/>
</dbReference>
<dbReference type="EMBL" id="LVLJ01000170">
    <property type="protein sequence ID" value="OAE35510.1"/>
    <property type="molecule type" value="Genomic_DNA"/>
</dbReference>
<dbReference type="Proteomes" id="UP001162541">
    <property type="component" value="Chromosome 3"/>
</dbReference>
<dbReference type="AlphaFoldDB" id="A0A176WQW6"/>
<protein>
    <recommendedName>
        <fullName evidence="4">Flotillin-like</fullName>
    </recommendedName>
</protein>